<gene>
    <name evidence="7" type="ORF">SAMN05446927_4113</name>
</gene>
<dbReference type="InterPro" id="IPR011010">
    <property type="entry name" value="DNA_brk_join_enz"/>
</dbReference>
<dbReference type="Proteomes" id="UP000219522">
    <property type="component" value="Unassembled WGS sequence"/>
</dbReference>
<dbReference type="SUPFAM" id="SSF56349">
    <property type="entry name" value="DNA breaking-rejoining enzymes"/>
    <property type="match status" value="1"/>
</dbReference>
<keyword evidence="2 4" id="KW-0238">DNA-binding</keyword>
<proteinExistence type="predicted"/>
<dbReference type="PANTHER" id="PTHR30349:SF94">
    <property type="entry name" value="INTEGRASE_RECOMBINASE HI_1414-RELATED"/>
    <property type="match status" value="1"/>
</dbReference>
<dbReference type="GO" id="GO:0003677">
    <property type="term" value="F:DNA binding"/>
    <property type="evidence" value="ECO:0007669"/>
    <property type="project" value="UniProtKB-UniRule"/>
</dbReference>
<dbReference type="InterPro" id="IPR050090">
    <property type="entry name" value="Tyrosine_recombinase_XerCD"/>
</dbReference>
<evidence type="ECO:0000256" key="2">
    <source>
        <dbReference type="ARBA" id="ARBA00023125"/>
    </source>
</evidence>
<dbReference type="AlphaFoldDB" id="A0A7Z7N3H5"/>
<sequence>MATIRLTPAGTYKVQVRRAGFPAQIQTFRTRKEADAWANRVEDDMKRGNFTPIDRDGQTMTVVKLIERYKKHAQKEGLKIERGALSCFKLIAESNLAEIPINRLTPNAITKFAETRRLTVKPQTVATNLSRLSQVINFANDHLGLQIENPIREIHQTLRTRKIVWQSQERKRRPSADELTRLRAYFKAPAKSRPRRVPMADIIDFAIATTMRAGEFTSIRWIDLHEQRREIMIRARKDPKNKDANDQMVPLTPAALEIIRRQPRIDGEDRIFPHNKHAISTLFPRACQTLKIKDLHFHDLRHEGISRLFELHMSIPDVAKFSGHKDWKSLKRYERMTNASVHHRYERLVEQFGRFHNENAA</sequence>
<dbReference type="PROSITE" id="PS51900">
    <property type="entry name" value="CB"/>
    <property type="match status" value="1"/>
</dbReference>
<evidence type="ECO:0000256" key="3">
    <source>
        <dbReference type="ARBA" id="ARBA00023172"/>
    </source>
</evidence>
<dbReference type="InterPro" id="IPR002104">
    <property type="entry name" value="Integrase_catalytic"/>
</dbReference>
<dbReference type="Gene3D" id="1.10.150.130">
    <property type="match status" value="1"/>
</dbReference>
<evidence type="ECO:0000256" key="1">
    <source>
        <dbReference type="ARBA" id="ARBA00022908"/>
    </source>
</evidence>
<dbReference type="InterPro" id="IPR044068">
    <property type="entry name" value="CB"/>
</dbReference>
<evidence type="ECO:0000259" key="5">
    <source>
        <dbReference type="PROSITE" id="PS51898"/>
    </source>
</evidence>
<protein>
    <submittedName>
        <fullName evidence="7">Site-specific recombinase XerD</fullName>
    </submittedName>
</protein>
<dbReference type="Gene3D" id="1.10.443.10">
    <property type="entry name" value="Intergrase catalytic core"/>
    <property type="match status" value="1"/>
</dbReference>
<dbReference type="GO" id="GO:0015074">
    <property type="term" value="P:DNA integration"/>
    <property type="evidence" value="ECO:0007669"/>
    <property type="project" value="UniProtKB-KW"/>
</dbReference>
<feature type="domain" description="Core-binding (CB)" evidence="6">
    <location>
        <begin position="60"/>
        <end position="140"/>
    </location>
</feature>
<organism evidence="7 8">
    <name type="scientific">Caballeronia arationis</name>
    <dbReference type="NCBI Taxonomy" id="1777142"/>
    <lineage>
        <taxon>Bacteria</taxon>
        <taxon>Pseudomonadati</taxon>
        <taxon>Pseudomonadota</taxon>
        <taxon>Betaproteobacteria</taxon>
        <taxon>Burkholderiales</taxon>
        <taxon>Burkholderiaceae</taxon>
        <taxon>Caballeronia</taxon>
    </lineage>
</organism>
<dbReference type="EMBL" id="OCSU01000002">
    <property type="protein sequence ID" value="SOE80861.1"/>
    <property type="molecule type" value="Genomic_DNA"/>
</dbReference>
<keyword evidence="3" id="KW-0233">DNA recombination</keyword>
<name>A0A7Z7N3H5_9BURK</name>
<keyword evidence="1" id="KW-0229">DNA integration</keyword>
<dbReference type="InterPro" id="IPR013762">
    <property type="entry name" value="Integrase-like_cat_sf"/>
</dbReference>
<evidence type="ECO:0000256" key="4">
    <source>
        <dbReference type="PROSITE-ProRule" id="PRU01248"/>
    </source>
</evidence>
<keyword evidence="8" id="KW-1185">Reference proteome</keyword>
<accession>A0A7Z7N3H5</accession>
<evidence type="ECO:0000313" key="7">
    <source>
        <dbReference type="EMBL" id="SOE80861.1"/>
    </source>
</evidence>
<dbReference type="PROSITE" id="PS51898">
    <property type="entry name" value="TYR_RECOMBINASE"/>
    <property type="match status" value="1"/>
</dbReference>
<dbReference type="PANTHER" id="PTHR30349">
    <property type="entry name" value="PHAGE INTEGRASE-RELATED"/>
    <property type="match status" value="1"/>
</dbReference>
<reference evidence="7 8" key="1">
    <citation type="submission" date="2017-09" db="EMBL/GenBank/DDBJ databases">
        <authorList>
            <person name="Varghese N."/>
            <person name="Submissions S."/>
        </authorList>
    </citation>
    <scope>NUCLEOTIDE SEQUENCE [LARGE SCALE GENOMIC DNA]</scope>
    <source>
        <strain evidence="7 8">OK806</strain>
    </source>
</reference>
<dbReference type="InterPro" id="IPR010998">
    <property type="entry name" value="Integrase_recombinase_N"/>
</dbReference>
<dbReference type="CDD" id="cd00796">
    <property type="entry name" value="INT_Rci_Hp1_C"/>
    <property type="match status" value="1"/>
</dbReference>
<evidence type="ECO:0000313" key="8">
    <source>
        <dbReference type="Proteomes" id="UP000219522"/>
    </source>
</evidence>
<dbReference type="Pfam" id="PF00589">
    <property type="entry name" value="Phage_integrase"/>
    <property type="match status" value="1"/>
</dbReference>
<dbReference type="GO" id="GO:0006310">
    <property type="term" value="P:DNA recombination"/>
    <property type="evidence" value="ECO:0007669"/>
    <property type="project" value="UniProtKB-KW"/>
</dbReference>
<comment type="caution">
    <text evidence="7">The sequence shown here is derived from an EMBL/GenBank/DDBJ whole genome shotgun (WGS) entry which is preliminary data.</text>
</comment>
<feature type="domain" description="Tyr recombinase" evidence="5">
    <location>
        <begin position="172"/>
        <end position="361"/>
    </location>
</feature>
<evidence type="ECO:0000259" key="6">
    <source>
        <dbReference type="PROSITE" id="PS51900"/>
    </source>
</evidence>